<evidence type="ECO:0000313" key="7">
    <source>
        <dbReference type="EMBL" id="EMZ38989.1"/>
    </source>
</evidence>
<dbReference type="eggNOG" id="COG1815">
    <property type="taxonomic scope" value="Bacteria"/>
</dbReference>
<keyword evidence="7" id="KW-0282">Flagellum</keyword>
<gene>
    <name evidence="7" type="ORF">C823_00152</name>
</gene>
<dbReference type="InterPro" id="IPR006300">
    <property type="entry name" value="FlgB"/>
</dbReference>
<keyword evidence="8" id="KW-1185">Reference proteome</keyword>
<evidence type="ECO:0000256" key="5">
    <source>
        <dbReference type="ARBA" id="ARBA00024934"/>
    </source>
</evidence>
<comment type="subcellular location">
    <subcellularLocation>
        <location evidence="1 6">Bacterial flagellum basal body</location>
    </subcellularLocation>
</comment>
<dbReference type="AlphaFoldDB" id="N2BQ45"/>
<name>N2BQ45_9FIRM</name>
<dbReference type="PIRSF" id="PIRSF002889">
    <property type="entry name" value="Rod_FlgB"/>
    <property type="match status" value="1"/>
</dbReference>
<comment type="similarity">
    <text evidence="2 6">Belongs to the flagella basal body rod proteins family.</text>
</comment>
<dbReference type="GO" id="GO:0071978">
    <property type="term" value="P:bacterial-type flagellum-dependent swarming motility"/>
    <property type="evidence" value="ECO:0007669"/>
    <property type="project" value="TreeGrafter"/>
</dbReference>
<organism evidence="7 8">
    <name type="scientific">Eubacterium plexicaudatum ASF492</name>
    <dbReference type="NCBI Taxonomy" id="1235802"/>
    <lineage>
        <taxon>Bacteria</taxon>
        <taxon>Bacillati</taxon>
        <taxon>Bacillota</taxon>
        <taxon>Clostridia</taxon>
        <taxon>Eubacteriales</taxon>
        <taxon>Eubacteriaceae</taxon>
        <taxon>Eubacterium</taxon>
    </lineage>
</organism>
<protein>
    <recommendedName>
        <fullName evidence="3 6">Flagellar basal body rod protein FlgB</fullName>
    </recommendedName>
</protein>
<dbReference type="PANTHER" id="PTHR30435:SF12">
    <property type="entry name" value="FLAGELLAR BASAL BODY ROD PROTEIN FLGB"/>
    <property type="match status" value="1"/>
</dbReference>
<evidence type="ECO:0000256" key="3">
    <source>
        <dbReference type="ARBA" id="ARBA00014376"/>
    </source>
</evidence>
<evidence type="ECO:0000313" key="8">
    <source>
        <dbReference type="Proteomes" id="UP000012589"/>
    </source>
</evidence>
<dbReference type="Proteomes" id="UP000012589">
    <property type="component" value="Unassembled WGS sequence"/>
</dbReference>
<dbReference type="NCBIfam" id="TIGR01396">
    <property type="entry name" value="FlgB"/>
    <property type="match status" value="1"/>
</dbReference>
<evidence type="ECO:0000256" key="6">
    <source>
        <dbReference type="PIRNR" id="PIRNR002889"/>
    </source>
</evidence>
<dbReference type="HOGENOM" id="CLU_125463_3_1_9"/>
<comment type="subunit">
    <text evidence="6">The basal body constitutes a major portion of the flagellar organelle and consists of a number of rings mounted on a central rod.</text>
</comment>
<comment type="function">
    <text evidence="5 6">Structural component of flagellum, the bacterial motility apparatus. Part of the rod structure of flagellar basal body.</text>
</comment>
<dbReference type="PANTHER" id="PTHR30435">
    <property type="entry name" value="FLAGELLAR PROTEIN"/>
    <property type="match status" value="1"/>
</dbReference>
<accession>N2BQ45</accession>
<reference evidence="7 8" key="1">
    <citation type="journal article" date="2014" name="Genome Announc.">
        <title>Draft genome sequences of the altered schaedler flora, a defined bacterial community from gnotobiotic mice.</title>
        <authorList>
            <person name="Wannemuehler M.J."/>
            <person name="Overstreet A.M."/>
            <person name="Ward D.V."/>
            <person name="Phillips G.J."/>
        </authorList>
    </citation>
    <scope>NUCLEOTIDE SEQUENCE [LARGE SCALE GENOMIC DNA]</scope>
    <source>
        <strain evidence="7 8">ASF492</strain>
    </source>
</reference>
<dbReference type="PATRIC" id="fig|1235802.3.peg.163"/>
<evidence type="ECO:0000256" key="1">
    <source>
        <dbReference type="ARBA" id="ARBA00004117"/>
    </source>
</evidence>
<keyword evidence="4 6" id="KW-0975">Bacterial flagellum</keyword>
<evidence type="ECO:0000256" key="2">
    <source>
        <dbReference type="ARBA" id="ARBA00009677"/>
    </source>
</evidence>
<dbReference type="STRING" id="1235802.C823_00152"/>
<proteinExistence type="inferred from homology"/>
<keyword evidence="7" id="KW-0966">Cell projection</keyword>
<sequence>MFQSSAFDYINVLDKAADASWLRESTLANNIANATTPDFKRYDVDFQSLLERELMDTKFNRNLDEKIHNMNLDRLTATSQIDMAAESYSYRLDGNNVDMHTENVELASEQIRYKGITDSITQEFSRMRTAMGK</sequence>
<comment type="caution">
    <text evidence="7">The sequence shown here is derived from an EMBL/GenBank/DDBJ whole genome shotgun (WGS) entry which is preliminary data.</text>
</comment>
<evidence type="ECO:0000256" key="4">
    <source>
        <dbReference type="ARBA" id="ARBA00023143"/>
    </source>
</evidence>
<dbReference type="GO" id="GO:0030694">
    <property type="term" value="C:bacterial-type flagellum basal body, rod"/>
    <property type="evidence" value="ECO:0007669"/>
    <property type="project" value="InterPro"/>
</dbReference>
<keyword evidence="7" id="KW-0969">Cilium</keyword>
<dbReference type="OrthoDB" id="9792068at2"/>
<dbReference type="EMBL" id="AQFT01000005">
    <property type="protein sequence ID" value="EMZ38989.1"/>
    <property type="molecule type" value="Genomic_DNA"/>
</dbReference>